<keyword evidence="6 13" id="KW-0732">Signal</keyword>
<keyword evidence="7" id="KW-0653">Protein transport</keyword>
<keyword evidence="15" id="KW-1185">Reference proteome</keyword>
<evidence type="ECO:0000256" key="11">
    <source>
        <dbReference type="ARBA" id="ARBA00023237"/>
    </source>
</evidence>
<evidence type="ECO:0000256" key="13">
    <source>
        <dbReference type="SAM" id="SignalP"/>
    </source>
</evidence>
<keyword evidence="8" id="KW-0472">Membrane</keyword>
<evidence type="ECO:0000256" key="6">
    <source>
        <dbReference type="ARBA" id="ARBA00022729"/>
    </source>
</evidence>
<dbReference type="InterPro" id="IPR029046">
    <property type="entry name" value="LolA/LolB/LppX"/>
</dbReference>
<dbReference type="GO" id="GO:0009279">
    <property type="term" value="C:cell outer membrane"/>
    <property type="evidence" value="ECO:0007669"/>
    <property type="project" value="UniProtKB-SubCell"/>
</dbReference>
<comment type="subcellular location">
    <subcellularLocation>
        <location evidence="1">Cell outer membrane</location>
        <topology evidence="1">Lipid-anchor</topology>
    </subcellularLocation>
</comment>
<reference evidence="14 15" key="1">
    <citation type="journal article" date="2015" name="Genome Announc.">
        <title>Draft Genome Sequences of Marine Isolates of Thalassomonas viridans and Thalassomonas actiniarum.</title>
        <authorList>
            <person name="Olonade I."/>
            <person name="van Zyl L.J."/>
            <person name="Trindade M."/>
        </authorList>
    </citation>
    <scope>NUCLEOTIDE SEQUENCE [LARGE SCALE GENOMIC DNA]</scope>
    <source>
        <strain evidence="14 15">XOM25</strain>
    </source>
</reference>
<evidence type="ECO:0000256" key="2">
    <source>
        <dbReference type="ARBA" id="ARBA00009696"/>
    </source>
</evidence>
<keyword evidence="12 14" id="KW-0449">Lipoprotein</keyword>
<dbReference type="PROSITE" id="PS51257">
    <property type="entry name" value="PROKAR_LIPOPROTEIN"/>
    <property type="match status" value="1"/>
</dbReference>
<keyword evidence="10" id="KW-0143">Chaperone</keyword>
<dbReference type="KEGG" id="tvd:SG34_008370"/>
<dbReference type="GO" id="GO:0015031">
    <property type="term" value="P:protein transport"/>
    <property type="evidence" value="ECO:0007669"/>
    <property type="project" value="UniProtKB-KW"/>
</dbReference>
<dbReference type="Pfam" id="PF03550">
    <property type="entry name" value="LolB"/>
    <property type="match status" value="1"/>
</dbReference>
<dbReference type="RefSeq" id="WP_044839331.1">
    <property type="nucleotide sequence ID" value="NZ_CP059733.1"/>
</dbReference>
<keyword evidence="11" id="KW-0998">Cell outer membrane</keyword>
<gene>
    <name evidence="14" type="primary">lolB</name>
    <name evidence="14" type="ORF">SG34_008370</name>
</gene>
<evidence type="ECO:0000256" key="12">
    <source>
        <dbReference type="ARBA" id="ARBA00023288"/>
    </source>
</evidence>
<comment type="subunit">
    <text evidence="3">Monomer.</text>
</comment>
<dbReference type="NCBIfam" id="TIGR00548">
    <property type="entry name" value="lolB"/>
    <property type="match status" value="1"/>
</dbReference>
<evidence type="ECO:0000313" key="14">
    <source>
        <dbReference type="EMBL" id="WDE06892.1"/>
    </source>
</evidence>
<organism evidence="14 15">
    <name type="scientific">Thalassomonas viridans</name>
    <dbReference type="NCBI Taxonomy" id="137584"/>
    <lineage>
        <taxon>Bacteria</taxon>
        <taxon>Pseudomonadati</taxon>
        <taxon>Pseudomonadota</taxon>
        <taxon>Gammaproteobacteria</taxon>
        <taxon>Alteromonadales</taxon>
        <taxon>Colwelliaceae</taxon>
        <taxon>Thalassomonas</taxon>
    </lineage>
</organism>
<dbReference type="AlphaFoldDB" id="A0AAE9Z5Z5"/>
<keyword evidence="5" id="KW-0813">Transport</keyword>
<keyword evidence="9" id="KW-0564">Palmitate</keyword>
<evidence type="ECO:0000256" key="4">
    <source>
        <dbReference type="ARBA" id="ARBA00016202"/>
    </source>
</evidence>
<dbReference type="SUPFAM" id="SSF89392">
    <property type="entry name" value="Prokaryotic lipoproteins and lipoprotein localization factors"/>
    <property type="match status" value="1"/>
</dbReference>
<dbReference type="EMBL" id="CP059733">
    <property type="protein sequence ID" value="WDE06892.1"/>
    <property type="molecule type" value="Genomic_DNA"/>
</dbReference>
<name>A0AAE9Z5Z5_9GAMM</name>
<evidence type="ECO:0000256" key="10">
    <source>
        <dbReference type="ARBA" id="ARBA00023186"/>
    </source>
</evidence>
<evidence type="ECO:0000256" key="8">
    <source>
        <dbReference type="ARBA" id="ARBA00023136"/>
    </source>
</evidence>
<comment type="similarity">
    <text evidence="2">Belongs to the LolB family.</text>
</comment>
<sequence>MTIRLQHLLPVSLLLLWLSGCAVQQPAPSDISLTQEISERNQQVSALNKWKILGRIAFIQADKRESASLNWQYEQDPQDNTRQRLDLTAPLGINVLHLESDNNRHVLEVDGEEYHSDDLDALIYSLTGLTLPTQALTHWLKGLAYLPQDRLSYNEVTHLPSRLTSLYNNRLWSVEYQNYQLVDGHRLATRFSITQADLNIKILVKKWTL</sequence>
<evidence type="ECO:0000256" key="9">
    <source>
        <dbReference type="ARBA" id="ARBA00023139"/>
    </source>
</evidence>
<reference evidence="14 15" key="2">
    <citation type="journal article" date="2022" name="Mar. Drugs">
        <title>Bioassay-Guided Fractionation Leads to the Detection of Cholic Acid Generated by the Rare Thalassomonas sp.</title>
        <authorList>
            <person name="Pheiffer F."/>
            <person name="Schneider Y.K."/>
            <person name="Hansen E.H."/>
            <person name="Andersen J.H."/>
            <person name="Isaksson J."/>
            <person name="Busche T."/>
            <person name="R C."/>
            <person name="Kalinowski J."/>
            <person name="Zyl L.V."/>
            <person name="Trindade M."/>
        </authorList>
    </citation>
    <scope>NUCLEOTIDE SEQUENCE [LARGE SCALE GENOMIC DNA]</scope>
    <source>
        <strain evidence="14 15">XOM25</strain>
    </source>
</reference>
<dbReference type="Proteomes" id="UP000032352">
    <property type="component" value="Chromosome"/>
</dbReference>
<evidence type="ECO:0000256" key="5">
    <source>
        <dbReference type="ARBA" id="ARBA00022448"/>
    </source>
</evidence>
<feature type="chain" id="PRO_5042049338" description="Outer-membrane lipoprotein LolB" evidence="13">
    <location>
        <begin position="23"/>
        <end position="209"/>
    </location>
</feature>
<evidence type="ECO:0000256" key="7">
    <source>
        <dbReference type="ARBA" id="ARBA00022927"/>
    </source>
</evidence>
<dbReference type="Gene3D" id="2.50.20.10">
    <property type="entry name" value="Lipoprotein localisation LolA/LolB/LppX"/>
    <property type="match status" value="1"/>
</dbReference>
<evidence type="ECO:0000256" key="3">
    <source>
        <dbReference type="ARBA" id="ARBA00011245"/>
    </source>
</evidence>
<dbReference type="CDD" id="cd16326">
    <property type="entry name" value="LolB"/>
    <property type="match status" value="1"/>
</dbReference>
<accession>A0AAE9Z5Z5</accession>
<dbReference type="InterPro" id="IPR004565">
    <property type="entry name" value="OM_lipoprot_LolB"/>
</dbReference>
<proteinExistence type="inferred from homology"/>
<evidence type="ECO:0000313" key="15">
    <source>
        <dbReference type="Proteomes" id="UP000032352"/>
    </source>
</evidence>
<feature type="signal peptide" evidence="13">
    <location>
        <begin position="1"/>
        <end position="22"/>
    </location>
</feature>
<evidence type="ECO:0000256" key="1">
    <source>
        <dbReference type="ARBA" id="ARBA00004459"/>
    </source>
</evidence>
<protein>
    <recommendedName>
        <fullName evidence="4">Outer-membrane lipoprotein LolB</fullName>
    </recommendedName>
</protein>